<reference evidence="1" key="1">
    <citation type="submission" date="2021-07" db="EMBL/GenBank/DDBJ databases">
        <authorList>
            <person name="Durling M."/>
        </authorList>
    </citation>
    <scope>NUCLEOTIDE SEQUENCE</scope>
</reference>
<comment type="caution">
    <text evidence="1">The sequence shown here is derived from an EMBL/GenBank/DDBJ whole genome shotgun (WGS) entry which is preliminary data.</text>
</comment>
<dbReference type="AlphaFoldDB" id="A0A9N9L2Y5"/>
<dbReference type="Proteomes" id="UP000696280">
    <property type="component" value="Unassembled WGS sequence"/>
</dbReference>
<keyword evidence="2" id="KW-1185">Reference proteome</keyword>
<protein>
    <submittedName>
        <fullName evidence="1">Uncharacterized protein</fullName>
    </submittedName>
</protein>
<proteinExistence type="predicted"/>
<accession>A0A9N9L2Y5</accession>
<name>A0A9N9L2Y5_9HELO</name>
<evidence type="ECO:0000313" key="2">
    <source>
        <dbReference type="Proteomes" id="UP000696280"/>
    </source>
</evidence>
<gene>
    <name evidence="1" type="ORF">HYFRA_00011149</name>
</gene>
<dbReference type="EMBL" id="CAJVRL010000073">
    <property type="protein sequence ID" value="CAG8956760.1"/>
    <property type="molecule type" value="Genomic_DNA"/>
</dbReference>
<evidence type="ECO:0000313" key="1">
    <source>
        <dbReference type="EMBL" id="CAG8956760.1"/>
    </source>
</evidence>
<sequence>MQVMAVEEKEKETSFQEAVVEFQNKKGKVWVLGEEVMAGGQQGYYSFDCEDAFDVWKACVAFGSRKEMT</sequence>
<organism evidence="1 2">
    <name type="scientific">Hymenoscyphus fraxineus</name>
    <dbReference type="NCBI Taxonomy" id="746836"/>
    <lineage>
        <taxon>Eukaryota</taxon>
        <taxon>Fungi</taxon>
        <taxon>Dikarya</taxon>
        <taxon>Ascomycota</taxon>
        <taxon>Pezizomycotina</taxon>
        <taxon>Leotiomycetes</taxon>
        <taxon>Helotiales</taxon>
        <taxon>Helotiaceae</taxon>
        <taxon>Hymenoscyphus</taxon>
    </lineage>
</organism>